<dbReference type="Proteomes" id="UP001210231">
    <property type="component" value="Unassembled WGS sequence"/>
</dbReference>
<gene>
    <name evidence="7" type="ORF">O3P16_08315</name>
</gene>
<dbReference type="Gene3D" id="1.10.575.10">
    <property type="entry name" value="P1 Nuclease"/>
    <property type="match status" value="1"/>
</dbReference>
<comment type="caution">
    <text evidence="7">The sequence shown here is derived from an EMBL/GenBank/DDBJ whole genome shotgun (WGS) entry which is preliminary data.</text>
</comment>
<dbReference type="EMBL" id="JAQGEF010000007">
    <property type="protein sequence ID" value="MDA3614809.1"/>
    <property type="molecule type" value="Genomic_DNA"/>
</dbReference>
<dbReference type="InterPro" id="IPR008947">
    <property type="entry name" value="PLipase_C/P1_nuclease_dom_sf"/>
</dbReference>
<evidence type="ECO:0000256" key="4">
    <source>
        <dbReference type="ARBA" id="ARBA00022801"/>
    </source>
</evidence>
<dbReference type="PANTHER" id="PTHR33146:SF26">
    <property type="entry name" value="ENDONUCLEASE 4"/>
    <property type="match status" value="1"/>
</dbReference>
<proteinExistence type="predicted"/>
<keyword evidence="8" id="KW-1185">Reference proteome</keyword>
<evidence type="ECO:0000313" key="7">
    <source>
        <dbReference type="EMBL" id="MDA3614809.1"/>
    </source>
</evidence>
<reference evidence="7 8" key="1">
    <citation type="submission" date="2022-12" db="EMBL/GenBank/DDBJ databases">
        <title>Chitinophagaceae gen. sp. nov., a new member of the family Chitinophagaceae, isolated from soil in a chemical factory.</title>
        <authorList>
            <person name="Ke Z."/>
        </authorList>
    </citation>
    <scope>NUCLEOTIDE SEQUENCE [LARGE SCALE GENOMIC DNA]</scope>
    <source>
        <strain evidence="7 8">LY-5</strain>
    </source>
</reference>
<evidence type="ECO:0000256" key="6">
    <source>
        <dbReference type="ARBA" id="ARBA00023180"/>
    </source>
</evidence>
<keyword evidence="2" id="KW-0479">Metal-binding</keyword>
<name>A0ABT4UJ04_9BACT</name>
<dbReference type="RefSeq" id="WP_407031133.1">
    <property type="nucleotide sequence ID" value="NZ_JAQGEF010000007.1"/>
</dbReference>
<keyword evidence="6" id="KW-0325">Glycoprotein</keyword>
<accession>A0ABT4UJ04</accession>
<organism evidence="7 8">
    <name type="scientific">Polluticaenibacter yanchengensis</name>
    <dbReference type="NCBI Taxonomy" id="3014562"/>
    <lineage>
        <taxon>Bacteria</taxon>
        <taxon>Pseudomonadati</taxon>
        <taxon>Bacteroidota</taxon>
        <taxon>Chitinophagia</taxon>
        <taxon>Chitinophagales</taxon>
        <taxon>Chitinophagaceae</taxon>
        <taxon>Polluticaenibacter</taxon>
    </lineage>
</organism>
<keyword evidence="1" id="KW-0540">Nuclease</keyword>
<keyword evidence="5" id="KW-1015">Disulfide bond</keyword>
<evidence type="ECO:0000256" key="1">
    <source>
        <dbReference type="ARBA" id="ARBA00022722"/>
    </source>
</evidence>
<protein>
    <submittedName>
        <fullName evidence="7">S1/P1 nuclease</fullName>
    </submittedName>
</protein>
<dbReference type="Pfam" id="PF02265">
    <property type="entry name" value="S1-P1_nuclease"/>
    <property type="match status" value="1"/>
</dbReference>
<evidence type="ECO:0000256" key="3">
    <source>
        <dbReference type="ARBA" id="ARBA00022759"/>
    </source>
</evidence>
<sequence length="264" mass="30717">MKNYFKLSFAIIMFFCNLQQTFAWGLTGHRVVAQIAEQNLSKKTKKAIAGLIDNQSLSWIANWPDFIKSDTTGYWKKASSWHYINVDSNYSKEDFIKEINSQTIESAYNQLPVLIAQIKDKNLDRTKRQQALAFLIHIIGDIHQPMHVGRKSDLGGNKVTVYWFKVQTNLHSIWDDEFVQHQGYSYTEYANELQRTYAAKKDEFKTGLAQDWLYESYKLAGNIYARTPPESKLSYLYNYIFKDTLDTQLYKGGLRLAEVLNSIF</sequence>
<evidence type="ECO:0000256" key="5">
    <source>
        <dbReference type="ARBA" id="ARBA00023157"/>
    </source>
</evidence>
<dbReference type="CDD" id="cd11010">
    <property type="entry name" value="S1-P1_nuclease"/>
    <property type="match status" value="1"/>
</dbReference>
<evidence type="ECO:0000313" key="8">
    <source>
        <dbReference type="Proteomes" id="UP001210231"/>
    </source>
</evidence>
<dbReference type="PANTHER" id="PTHR33146">
    <property type="entry name" value="ENDONUCLEASE 4"/>
    <property type="match status" value="1"/>
</dbReference>
<evidence type="ECO:0000256" key="2">
    <source>
        <dbReference type="ARBA" id="ARBA00022723"/>
    </source>
</evidence>
<keyword evidence="4" id="KW-0378">Hydrolase</keyword>
<dbReference type="SUPFAM" id="SSF48537">
    <property type="entry name" value="Phospholipase C/P1 nuclease"/>
    <property type="match status" value="1"/>
</dbReference>
<keyword evidence="3" id="KW-0255">Endonuclease</keyword>
<dbReference type="InterPro" id="IPR003154">
    <property type="entry name" value="S1/P1nuclease"/>
</dbReference>